<feature type="compositionally biased region" description="Basic residues" evidence="1">
    <location>
        <begin position="8"/>
        <end position="19"/>
    </location>
</feature>
<feature type="region of interest" description="Disordered" evidence="1">
    <location>
        <begin position="1"/>
        <end position="94"/>
    </location>
</feature>
<evidence type="ECO:0000313" key="2">
    <source>
        <dbReference type="EMBL" id="PGH09465.1"/>
    </source>
</evidence>
<feature type="region of interest" description="Disordered" evidence="1">
    <location>
        <begin position="383"/>
        <end position="404"/>
    </location>
</feature>
<dbReference type="EMBL" id="PDNC01000004">
    <property type="protein sequence ID" value="PGH09465.1"/>
    <property type="molecule type" value="Genomic_DNA"/>
</dbReference>
<feature type="compositionally biased region" description="Basic and acidic residues" evidence="1">
    <location>
        <begin position="291"/>
        <end position="306"/>
    </location>
</feature>
<feature type="region of interest" description="Disordered" evidence="1">
    <location>
        <begin position="273"/>
        <end position="327"/>
    </location>
</feature>
<gene>
    <name evidence="2" type="ORF">GX51_00570</name>
</gene>
<feature type="compositionally biased region" description="Polar residues" evidence="1">
    <location>
        <begin position="53"/>
        <end position="62"/>
    </location>
</feature>
<reference evidence="2 3" key="1">
    <citation type="submission" date="2017-10" db="EMBL/GenBank/DDBJ databases">
        <title>Comparative genomics in systemic dimorphic fungi from Ajellomycetaceae.</title>
        <authorList>
            <person name="Munoz J.F."/>
            <person name="Mcewen J.G."/>
            <person name="Clay O.K."/>
            <person name="Cuomo C.A."/>
        </authorList>
    </citation>
    <scope>NUCLEOTIDE SEQUENCE [LARGE SCALE GENOMIC DNA]</scope>
    <source>
        <strain evidence="2 3">UAMH130</strain>
    </source>
</reference>
<feature type="compositionally biased region" description="Polar residues" evidence="1">
    <location>
        <begin position="682"/>
        <end position="713"/>
    </location>
</feature>
<comment type="caution">
    <text evidence="2">The sequence shown here is derived from an EMBL/GenBank/DDBJ whole genome shotgun (WGS) entry which is preliminary data.</text>
</comment>
<feature type="compositionally biased region" description="Basic and acidic residues" evidence="1">
    <location>
        <begin position="63"/>
        <end position="78"/>
    </location>
</feature>
<protein>
    <submittedName>
        <fullName evidence="2">Uncharacterized protein</fullName>
    </submittedName>
</protein>
<feature type="compositionally biased region" description="Polar residues" evidence="1">
    <location>
        <begin position="481"/>
        <end position="495"/>
    </location>
</feature>
<feature type="compositionally biased region" description="Polar residues" evidence="1">
    <location>
        <begin position="273"/>
        <end position="287"/>
    </location>
</feature>
<accession>A0A2B7XKK5</accession>
<proteinExistence type="predicted"/>
<feature type="compositionally biased region" description="Polar residues" evidence="1">
    <location>
        <begin position="349"/>
        <end position="359"/>
    </location>
</feature>
<keyword evidence="3" id="KW-1185">Reference proteome</keyword>
<feature type="region of interest" description="Disordered" evidence="1">
    <location>
        <begin position="477"/>
        <end position="547"/>
    </location>
</feature>
<feature type="compositionally biased region" description="Low complexity" evidence="1">
    <location>
        <begin position="43"/>
        <end position="52"/>
    </location>
</feature>
<feature type="region of interest" description="Disordered" evidence="1">
    <location>
        <begin position="621"/>
        <end position="646"/>
    </location>
</feature>
<evidence type="ECO:0000256" key="1">
    <source>
        <dbReference type="SAM" id="MobiDB-lite"/>
    </source>
</evidence>
<name>A0A2B7XKK5_9EURO</name>
<dbReference type="AlphaFoldDB" id="A0A2B7XKK5"/>
<dbReference type="OrthoDB" id="5426563at2759"/>
<feature type="compositionally biased region" description="Polar residues" evidence="1">
    <location>
        <begin position="633"/>
        <end position="646"/>
    </location>
</feature>
<feature type="compositionally biased region" description="Polar residues" evidence="1">
    <location>
        <begin position="315"/>
        <end position="327"/>
    </location>
</feature>
<organism evidence="2 3">
    <name type="scientific">Blastomyces parvus</name>
    <dbReference type="NCBI Taxonomy" id="2060905"/>
    <lineage>
        <taxon>Eukaryota</taxon>
        <taxon>Fungi</taxon>
        <taxon>Dikarya</taxon>
        <taxon>Ascomycota</taxon>
        <taxon>Pezizomycotina</taxon>
        <taxon>Eurotiomycetes</taxon>
        <taxon>Eurotiomycetidae</taxon>
        <taxon>Onygenales</taxon>
        <taxon>Ajellomycetaceae</taxon>
        <taxon>Blastomyces</taxon>
    </lineage>
</organism>
<dbReference type="Proteomes" id="UP000224080">
    <property type="component" value="Unassembled WGS sequence"/>
</dbReference>
<feature type="region of interest" description="Disordered" evidence="1">
    <location>
        <begin position="344"/>
        <end position="363"/>
    </location>
</feature>
<evidence type="ECO:0000313" key="3">
    <source>
        <dbReference type="Proteomes" id="UP000224080"/>
    </source>
</evidence>
<sequence>MNWTGGRLQRHSFKSHKSLKATQKEHFAKARLKAQKRLYQGPLSSSARSSLSQNLPTQLSHQQTRERIDSHEEREKRVNQTIPSDRSSKRSLETENSQYFEELRRKLLKRQDWASLSIARPLGTSAFLKRDRRTIDIAKRRQCRPQKMKHRMPFHEGEGEDTDIAIGEVIDLPRGYIDQNGLDVVLPSFPNRNRGDIYDEVRQSPSTIGSYIPSDREDLLLEEGFETDMETTRIANSRNISSRANAWWNTPYYGDGLEAKSSAVLEERPRRWFSSSNGRNRHSSTPARSMEIQHHNKGADNPRDEPPPDYWSVAGSDSRTPSQSQSESMLLDIEEMHDLMSPGMDSRDSNISNRPGSTHENGKKYETRYRGENWNPLVLNSQRDSVPLTRSTPNRSASPIASSRSLNIAEEEALRAQRYPGEGSSSAANIVNPAATSINDPPLPSAELQAMYYMHPERFPDHSLRYSVPNPYAEHELPTGLNVNSTSDSVISNDQPVPGLRAETSSIVSHSTREQNRPSSLELQDYPSSPCRGNIEQDPSSQEEIHEQEQCYPEQQKTLHIDKTARPEVSVSTSRGIRDISALADTDDREDHLWKSFMVWPTSQEPSNHYTLFSPVRMEGSDLDAADGPAYPNSLTEPKNASNETVSHIEGTEATTACDAADMSEAGGSDSLECEISSQNAVVGTTDDSSTSAQHDNGSKSNSTLEEIPTSQELDVDDTSSDIQPAEADGIRTANHRFVWSNQRPALSDDDIDNILPSLSGLR</sequence>
<feature type="region of interest" description="Disordered" evidence="1">
    <location>
        <begin position="682"/>
        <end position="763"/>
    </location>
</feature>